<protein>
    <submittedName>
        <fullName evidence="1">Uncharacterized protein</fullName>
    </submittedName>
</protein>
<gene>
    <name evidence="1" type="ORF">C1O25_16065</name>
</gene>
<comment type="caution">
    <text evidence="1">The sequence shown here is derived from an EMBL/GenBank/DDBJ whole genome shotgun (WGS) entry which is preliminary data.</text>
</comment>
<proteinExistence type="predicted"/>
<name>A0ABX4W755_VIBDI</name>
<dbReference type="Proteomes" id="UP000236547">
    <property type="component" value="Unassembled WGS sequence"/>
</dbReference>
<dbReference type="EMBL" id="POSM01000026">
    <property type="protein sequence ID" value="PNH99579.1"/>
    <property type="molecule type" value="Genomic_DNA"/>
</dbReference>
<sequence length="91" mass="10313">MRTLNLNEANQLLNTIKLVKLGCHQLQKSLCNLPKHDPVRISAEAIIEGAEDFQGMEIQIEEAAYQQAVKLFGDLEKLQVPFNQRSHAFHS</sequence>
<dbReference type="RefSeq" id="WP_102969111.1">
    <property type="nucleotide sequence ID" value="NZ_POSM01000026.1"/>
</dbReference>
<keyword evidence="2" id="KW-1185">Reference proteome</keyword>
<evidence type="ECO:0000313" key="2">
    <source>
        <dbReference type="Proteomes" id="UP000236547"/>
    </source>
</evidence>
<accession>A0ABX4W755</accession>
<organism evidence="1 2">
    <name type="scientific">Vibrio diazotrophicus</name>
    <dbReference type="NCBI Taxonomy" id="685"/>
    <lineage>
        <taxon>Bacteria</taxon>
        <taxon>Pseudomonadati</taxon>
        <taxon>Pseudomonadota</taxon>
        <taxon>Gammaproteobacteria</taxon>
        <taxon>Vibrionales</taxon>
        <taxon>Vibrionaceae</taxon>
        <taxon>Vibrio</taxon>
    </lineage>
</organism>
<evidence type="ECO:0000313" key="1">
    <source>
        <dbReference type="EMBL" id="PNH99579.1"/>
    </source>
</evidence>
<reference evidence="1 2" key="1">
    <citation type="submission" date="2018-01" db="EMBL/GenBank/DDBJ databases">
        <title>Draft genome sequences of six Vibrio diazotrophicus strains isolated from deep-sea sediments of the Baltic Sea.</title>
        <authorList>
            <person name="Castillo D."/>
            <person name="Vandieken V."/>
            <person name="Chiang O."/>
            <person name="Middelboe M."/>
        </authorList>
    </citation>
    <scope>NUCLEOTIDE SEQUENCE [LARGE SCALE GENOMIC DNA]</scope>
    <source>
        <strain evidence="1 2">65.10M</strain>
    </source>
</reference>